<dbReference type="EMBL" id="JAKOGI010000139">
    <property type="protein sequence ID" value="KAJ8442576.1"/>
    <property type="molecule type" value="Genomic_DNA"/>
</dbReference>
<dbReference type="Pfam" id="PF07526">
    <property type="entry name" value="POX"/>
    <property type="match status" value="1"/>
</dbReference>
<evidence type="ECO:0000256" key="7">
    <source>
        <dbReference type="ARBA" id="ARBA00023242"/>
    </source>
</evidence>
<dbReference type="Pfam" id="PF05920">
    <property type="entry name" value="Homeobox_KN"/>
    <property type="match status" value="1"/>
</dbReference>
<comment type="caution">
    <text evidence="11">The sequence shown here is derived from an EMBL/GenBank/DDBJ whole genome shotgun (WGS) entry which is preliminary data.</text>
</comment>
<evidence type="ECO:0000256" key="9">
    <source>
        <dbReference type="SAM" id="MobiDB-lite"/>
    </source>
</evidence>
<evidence type="ECO:0000256" key="2">
    <source>
        <dbReference type="ARBA" id="ARBA00006454"/>
    </source>
</evidence>
<keyword evidence="6" id="KW-0804">Transcription</keyword>
<dbReference type="SMART" id="SM00574">
    <property type="entry name" value="POX"/>
    <property type="match status" value="1"/>
</dbReference>
<dbReference type="GO" id="GO:0006355">
    <property type="term" value="P:regulation of DNA-templated transcription"/>
    <property type="evidence" value="ECO:0007669"/>
    <property type="project" value="InterPro"/>
</dbReference>
<dbReference type="CDD" id="cd00086">
    <property type="entry name" value="homeodomain"/>
    <property type="match status" value="1"/>
</dbReference>
<protein>
    <recommendedName>
        <fullName evidence="10">Homeobox domain-containing protein</fullName>
    </recommendedName>
</protein>
<dbReference type="AlphaFoldDB" id="A0A9Q1QIB3"/>
<dbReference type="PROSITE" id="PS50071">
    <property type="entry name" value="HOMEOBOX_2"/>
    <property type="match status" value="1"/>
</dbReference>
<dbReference type="SUPFAM" id="SSF46689">
    <property type="entry name" value="Homeodomain-like"/>
    <property type="match status" value="1"/>
</dbReference>
<reference evidence="11" key="1">
    <citation type="submission" date="2022-04" db="EMBL/GenBank/DDBJ databases">
        <title>Carnegiea gigantea Genome sequencing and assembly v2.</title>
        <authorList>
            <person name="Copetti D."/>
            <person name="Sanderson M.J."/>
            <person name="Burquez A."/>
            <person name="Wojciechowski M.F."/>
        </authorList>
    </citation>
    <scope>NUCLEOTIDE SEQUENCE</scope>
    <source>
        <strain evidence="11">SGP5-SGP5p</strain>
        <tissue evidence="11">Aerial part</tissue>
    </source>
</reference>
<gene>
    <name evidence="11" type="ORF">Cgig2_026518</name>
</gene>
<evidence type="ECO:0000256" key="8">
    <source>
        <dbReference type="PROSITE-ProRule" id="PRU00108"/>
    </source>
</evidence>
<feature type="region of interest" description="Disordered" evidence="9">
    <location>
        <begin position="223"/>
        <end position="275"/>
    </location>
</feature>
<proteinExistence type="inferred from homology"/>
<dbReference type="InterPro" id="IPR006563">
    <property type="entry name" value="POX_dom"/>
</dbReference>
<evidence type="ECO:0000256" key="5">
    <source>
        <dbReference type="ARBA" id="ARBA00023155"/>
    </source>
</evidence>
<evidence type="ECO:0000313" key="12">
    <source>
        <dbReference type="Proteomes" id="UP001153076"/>
    </source>
</evidence>
<comment type="subcellular location">
    <subcellularLocation>
        <location evidence="1 8">Nucleus</location>
    </subcellularLocation>
</comment>
<feature type="compositionally biased region" description="Polar residues" evidence="9">
    <location>
        <begin position="249"/>
        <end position="267"/>
    </location>
</feature>
<evidence type="ECO:0000256" key="4">
    <source>
        <dbReference type="ARBA" id="ARBA00023125"/>
    </source>
</evidence>
<dbReference type="Proteomes" id="UP001153076">
    <property type="component" value="Unassembled WGS sequence"/>
</dbReference>
<dbReference type="GO" id="GO:0005634">
    <property type="term" value="C:nucleus"/>
    <property type="evidence" value="ECO:0007669"/>
    <property type="project" value="UniProtKB-SubCell"/>
</dbReference>
<keyword evidence="4 8" id="KW-0238">DNA-binding</keyword>
<keyword evidence="12" id="KW-1185">Reference proteome</keyword>
<dbReference type="InterPro" id="IPR001356">
    <property type="entry name" value="HD"/>
</dbReference>
<feature type="compositionally biased region" description="Basic and acidic residues" evidence="9">
    <location>
        <begin position="481"/>
        <end position="490"/>
    </location>
</feature>
<dbReference type="GO" id="GO:0003677">
    <property type="term" value="F:DNA binding"/>
    <property type="evidence" value="ECO:0007669"/>
    <property type="project" value="UniProtKB-UniRule"/>
</dbReference>
<dbReference type="InterPro" id="IPR050224">
    <property type="entry name" value="TALE_homeobox"/>
</dbReference>
<dbReference type="InterPro" id="IPR009057">
    <property type="entry name" value="Homeodomain-like_sf"/>
</dbReference>
<organism evidence="11 12">
    <name type="scientific">Carnegiea gigantea</name>
    <dbReference type="NCBI Taxonomy" id="171969"/>
    <lineage>
        <taxon>Eukaryota</taxon>
        <taxon>Viridiplantae</taxon>
        <taxon>Streptophyta</taxon>
        <taxon>Embryophyta</taxon>
        <taxon>Tracheophyta</taxon>
        <taxon>Spermatophyta</taxon>
        <taxon>Magnoliopsida</taxon>
        <taxon>eudicotyledons</taxon>
        <taxon>Gunneridae</taxon>
        <taxon>Pentapetalae</taxon>
        <taxon>Caryophyllales</taxon>
        <taxon>Cactineae</taxon>
        <taxon>Cactaceae</taxon>
        <taxon>Cactoideae</taxon>
        <taxon>Echinocereeae</taxon>
        <taxon>Carnegiea</taxon>
    </lineage>
</organism>
<evidence type="ECO:0000256" key="3">
    <source>
        <dbReference type="ARBA" id="ARBA00023015"/>
    </source>
</evidence>
<keyword evidence="5 8" id="KW-0371">Homeobox</keyword>
<name>A0A9Q1QIB3_9CARY</name>
<comment type="similarity">
    <text evidence="2">Belongs to the TALE/BELL homeobox family.</text>
</comment>
<feature type="compositionally biased region" description="Polar residues" evidence="9">
    <location>
        <begin position="518"/>
        <end position="539"/>
    </location>
</feature>
<evidence type="ECO:0000256" key="6">
    <source>
        <dbReference type="ARBA" id="ARBA00023163"/>
    </source>
</evidence>
<evidence type="ECO:0000259" key="10">
    <source>
        <dbReference type="PROSITE" id="PS50071"/>
    </source>
</evidence>
<feature type="domain" description="Homeobox" evidence="10">
    <location>
        <begin position="384"/>
        <end position="447"/>
    </location>
</feature>
<keyword evidence="3" id="KW-0805">Transcription regulation</keyword>
<accession>A0A9Q1QIB3</accession>
<evidence type="ECO:0000313" key="11">
    <source>
        <dbReference type="EMBL" id="KAJ8442576.1"/>
    </source>
</evidence>
<dbReference type="PANTHER" id="PTHR11850">
    <property type="entry name" value="HOMEOBOX PROTEIN TRANSCRIPTION FACTORS"/>
    <property type="match status" value="1"/>
</dbReference>
<keyword evidence="7 8" id="KW-0539">Nucleus</keyword>
<feature type="region of interest" description="Disordered" evidence="9">
    <location>
        <begin position="459"/>
        <end position="539"/>
    </location>
</feature>
<sequence>MATYYPTSSAQTDVFSSPYANVMMYSSAGSFSEISPGSSVNPQNRIEVPSMTARNEMMFIPPTGGDPMCIQTIGGQFNAGGGETISSSVLGEQNLHGLSLSLSTQMSTAVSAPSFQFQYSNPGLSSVLSPHLPLSAENSVRQMACKVDQASPSNKDMRNADYFSYHMQEDGSNPQYSMSVKTLNCNPYLYEQAGVAGTILKSKYLRAAQELLDEVVNVRDALKRTQSEKHQGSNKVDECSKESRGGSGSQPASETNESAAASGSSHELSPAERQELQSKLDKLHSMLDEVDRRYKQYCHQMQLLASSFDVIAGTGAAKPYTSLALKTISRHFRCLRDAITNQIQTTHNSLGEQGNGLGGVIPRLRYVDQQLRQQRALQQFGMMRHTWRPQRGLPENAVTILRAWLFEHFLHPYPKDSEKIMLARQTGLTRSQVANWFINARVRLWKPMIEDMYKEEFGEDADTNSKSSQENTPKLAGEKSWGSEDRKNDIQETPTTSMTHERHDSKTSSTPGLHIGSLGTNDNRGFYTSGSNSHDPSGSGQLMVNTYQIPELGNFGVGNNQVSLALGLRHYEGDVVPMSSGAVEPTMGVGNSDYPYLDQVNQQHRFGNPHILSDFVA</sequence>
<dbReference type="Gene3D" id="1.10.10.60">
    <property type="entry name" value="Homeodomain-like"/>
    <property type="match status" value="1"/>
</dbReference>
<dbReference type="InterPro" id="IPR008422">
    <property type="entry name" value="KN_HD"/>
</dbReference>
<evidence type="ECO:0000256" key="1">
    <source>
        <dbReference type="ARBA" id="ARBA00004123"/>
    </source>
</evidence>
<dbReference type="OrthoDB" id="10056939at2759"/>
<feature type="DNA-binding region" description="Homeobox" evidence="8">
    <location>
        <begin position="386"/>
        <end position="448"/>
    </location>
</feature>
<dbReference type="SMART" id="SM00389">
    <property type="entry name" value="HOX"/>
    <property type="match status" value="1"/>
</dbReference>
<feature type="compositionally biased region" description="Basic and acidic residues" evidence="9">
    <location>
        <begin position="223"/>
        <end position="244"/>
    </location>
</feature>